<dbReference type="PROSITE" id="PS50994">
    <property type="entry name" value="INTEGRASE"/>
    <property type="match status" value="1"/>
</dbReference>
<feature type="domain" description="Integrase catalytic" evidence="2">
    <location>
        <begin position="1"/>
        <end position="118"/>
    </location>
</feature>
<name>A0A9Q3I1Y8_9BASI</name>
<keyword evidence="4" id="KW-1185">Reference proteome</keyword>
<reference evidence="3" key="1">
    <citation type="submission" date="2021-03" db="EMBL/GenBank/DDBJ databases">
        <title>Draft genome sequence of rust myrtle Austropuccinia psidii MF-1, a brazilian biotype.</title>
        <authorList>
            <person name="Quecine M.C."/>
            <person name="Pachon D.M.R."/>
            <person name="Bonatelli M.L."/>
            <person name="Correr F.H."/>
            <person name="Franceschini L.M."/>
            <person name="Leite T.F."/>
            <person name="Margarido G.R.A."/>
            <person name="Almeida C.A."/>
            <person name="Ferrarezi J.A."/>
            <person name="Labate C.A."/>
        </authorList>
    </citation>
    <scope>NUCLEOTIDE SEQUENCE</scope>
    <source>
        <strain evidence="3">MF-1</strain>
    </source>
</reference>
<evidence type="ECO:0000313" key="4">
    <source>
        <dbReference type="Proteomes" id="UP000765509"/>
    </source>
</evidence>
<proteinExistence type="predicted"/>
<dbReference type="OrthoDB" id="6771881at2759"/>
<keyword evidence="1" id="KW-0694">RNA-binding</keyword>
<dbReference type="InterPro" id="IPR001584">
    <property type="entry name" value="Integrase_cat-core"/>
</dbReference>
<protein>
    <recommendedName>
        <fullName evidence="2">Integrase catalytic domain-containing protein</fullName>
    </recommendedName>
</protein>
<comment type="caution">
    <text evidence="3">The sequence shown here is derived from an EMBL/GenBank/DDBJ whole genome shotgun (WGS) entry which is preliminary data.</text>
</comment>
<gene>
    <name evidence="3" type="ORF">O181_064783</name>
</gene>
<dbReference type="PANTHER" id="PTHR37984">
    <property type="entry name" value="PROTEIN CBG26694"/>
    <property type="match status" value="1"/>
</dbReference>
<accession>A0A9Q3I1Y8</accession>
<dbReference type="GO" id="GO:0015074">
    <property type="term" value="P:DNA integration"/>
    <property type="evidence" value="ECO:0007669"/>
    <property type="project" value="InterPro"/>
</dbReference>
<evidence type="ECO:0000259" key="2">
    <source>
        <dbReference type="PROSITE" id="PS50994"/>
    </source>
</evidence>
<dbReference type="InterPro" id="IPR050951">
    <property type="entry name" value="Retrovirus_Pol_polyprotein"/>
</dbReference>
<organism evidence="3 4">
    <name type="scientific">Austropuccinia psidii MF-1</name>
    <dbReference type="NCBI Taxonomy" id="1389203"/>
    <lineage>
        <taxon>Eukaryota</taxon>
        <taxon>Fungi</taxon>
        <taxon>Dikarya</taxon>
        <taxon>Basidiomycota</taxon>
        <taxon>Pucciniomycotina</taxon>
        <taxon>Pucciniomycetes</taxon>
        <taxon>Pucciniales</taxon>
        <taxon>Sphaerophragmiaceae</taxon>
        <taxon>Austropuccinia</taxon>
    </lineage>
</organism>
<sequence length="140" mass="16225">MSSVNLLDLDHLFIRNIFSKHGLPSRIVSDTGSLLVPSFWTNLSQKLKISRNLSTAYHPETDGQTERVNKRLKQYLCIYVSYHQYYWHTWLPLAEFSNNNSDHSSKKQSPFFTFYGRDPHFDSVHITKDSPGGNSSTEKQ</sequence>
<dbReference type="EMBL" id="AVOT02031521">
    <property type="protein sequence ID" value="MBW0525068.1"/>
    <property type="molecule type" value="Genomic_DNA"/>
</dbReference>
<dbReference type="InterPro" id="IPR012337">
    <property type="entry name" value="RNaseH-like_sf"/>
</dbReference>
<dbReference type="AlphaFoldDB" id="A0A9Q3I1Y8"/>
<evidence type="ECO:0000313" key="3">
    <source>
        <dbReference type="EMBL" id="MBW0525068.1"/>
    </source>
</evidence>
<dbReference type="PANTHER" id="PTHR37984:SF15">
    <property type="entry name" value="INTEGRASE CATALYTIC DOMAIN-CONTAINING PROTEIN"/>
    <property type="match status" value="1"/>
</dbReference>
<dbReference type="GO" id="GO:0005634">
    <property type="term" value="C:nucleus"/>
    <property type="evidence" value="ECO:0007669"/>
    <property type="project" value="UniProtKB-ARBA"/>
</dbReference>
<dbReference type="Proteomes" id="UP000765509">
    <property type="component" value="Unassembled WGS sequence"/>
</dbReference>
<dbReference type="GO" id="GO:0003723">
    <property type="term" value="F:RNA binding"/>
    <property type="evidence" value="ECO:0007669"/>
    <property type="project" value="UniProtKB-KW"/>
</dbReference>
<dbReference type="InterPro" id="IPR036397">
    <property type="entry name" value="RNaseH_sf"/>
</dbReference>
<dbReference type="SUPFAM" id="SSF53098">
    <property type="entry name" value="Ribonuclease H-like"/>
    <property type="match status" value="1"/>
</dbReference>
<dbReference type="Gene3D" id="3.30.420.10">
    <property type="entry name" value="Ribonuclease H-like superfamily/Ribonuclease H"/>
    <property type="match status" value="1"/>
</dbReference>
<evidence type="ECO:0000256" key="1">
    <source>
        <dbReference type="ARBA" id="ARBA00022884"/>
    </source>
</evidence>